<sequence length="389" mass="45958">MNKLKNLDFNMLVLYVLLTFFVIPRDLQQEFSVVFIIGFFLINIIYVSINDIEIKIKKIDILLYSLSGVICIVILIISPYTTVFTISTFVFLIIAHMSISKKHYISKQYLNRIIYIMCLVSIIIQLILGRYNTINGKISLSIIGDKNFSGVVIILFFMYCSKNKFFLGEILSIFFILILDSRASLLTVVLFLVVKLFKNTIYVLLQRFRLNKIYKLFILMFIITVSISYIWVYKVAIDGVKEYQQGLNDTSNKMRFVANIYAIDLLKNNKEKLIFYGYDNDFKDIFGIYDYEIDLHRRFMGVRLVQPHNSILNINIRSGIIFSLLYFYILSRIIDKLYTKDNLEYILPYLFSTLFLHELLNRKFLVFWLILLCLPSNKVFFTKKYKIKM</sequence>
<protein>
    <recommendedName>
        <fullName evidence="4">O-antigen ligase domain-containing protein</fullName>
    </recommendedName>
</protein>
<gene>
    <name evidence="2" type="ORF">CS538_12085</name>
</gene>
<dbReference type="AlphaFoldDB" id="A0A2G7HF53"/>
<feature type="transmembrane region" description="Helical" evidence="1">
    <location>
        <begin position="140"/>
        <end position="159"/>
    </location>
</feature>
<feature type="transmembrane region" description="Helical" evidence="1">
    <location>
        <begin position="109"/>
        <end position="128"/>
    </location>
</feature>
<evidence type="ECO:0000256" key="1">
    <source>
        <dbReference type="SAM" id="Phobius"/>
    </source>
</evidence>
<keyword evidence="1" id="KW-0472">Membrane</keyword>
<evidence type="ECO:0008006" key="4">
    <source>
        <dbReference type="Google" id="ProtNLM"/>
    </source>
</evidence>
<keyword evidence="1" id="KW-0812">Transmembrane</keyword>
<proteinExistence type="predicted"/>
<feature type="transmembrane region" description="Helical" evidence="1">
    <location>
        <begin position="213"/>
        <end position="232"/>
    </location>
</feature>
<accession>A0A2G7HF53</accession>
<keyword evidence="1" id="KW-1133">Transmembrane helix</keyword>
<feature type="transmembrane region" description="Helical" evidence="1">
    <location>
        <begin position="310"/>
        <end position="330"/>
    </location>
</feature>
<evidence type="ECO:0000313" key="3">
    <source>
        <dbReference type="Proteomes" id="UP000231322"/>
    </source>
</evidence>
<dbReference type="Proteomes" id="UP000231322">
    <property type="component" value="Unassembled WGS sequence"/>
</dbReference>
<dbReference type="RefSeq" id="WP_099839602.1">
    <property type="nucleotide sequence ID" value="NZ_PEIK01000009.1"/>
</dbReference>
<feature type="transmembrane region" description="Helical" evidence="1">
    <location>
        <begin position="342"/>
        <end position="359"/>
    </location>
</feature>
<feature type="transmembrane region" description="Helical" evidence="1">
    <location>
        <begin position="171"/>
        <end position="193"/>
    </location>
</feature>
<dbReference type="EMBL" id="PEIK01000009">
    <property type="protein sequence ID" value="PIH03728.1"/>
    <property type="molecule type" value="Genomic_DNA"/>
</dbReference>
<comment type="caution">
    <text evidence="2">The sequence shown here is derived from an EMBL/GenBank/DDBJ whole genome shotgun (WGS) entry which is preliminary data.</text>
</comment>
<feature type="transmembrane region" description="Helical" evidence="1">
    <location>
        <begin position="365"/>
        <end position="381"/>
    </location>
</feature>
<feature type="transmembrane region" description="Helical" evidence="1">
    <location>
        <begin position="31"/>
        <end position="49"/>
    </location>
</feature>
<feature type="transmembrane region" description="Helical" evidence="1">
    <location>
        <begin position="61"/>
        <end position="94"/>
    </location>
</feature>
<reference evidence="2 3" key="1">
    <citation type="submission" date="2017-10" db="EMBL/GenBank/DDBJ databases">
        <title>Reclassification of Eubacterium combesii and discrepancies in the nomenclature of botulinum neurotoxin producing clostridia. Request for an Opinion.</title>
        <authorList>
            <person name="Dobritsa A.P."/>
            <person name="Kutumbaka K.K."/>
            <person name="Samadpour M."/>
        </authorList>
    </citation>
    <scope>NUCLEOTIDE SEQUENCE [LARGE SCALE GENOMIC DNA]</scope>
    <source>
        <strain evidence="2 3">DSM 20696</strain>
    </source>
</reference>
<name>A0A2G7HF53_9CLOT</name>
<keyword evidence="3" id="KW-1185">Reference proteome</keyword>
<organism evidence="2 3">
    <name type="scientific">Clostridium combesii</name>
    <dbReference type="NCBI Taxonomy" id="39481"/>
    <lineage>
        <taxon>Bacteria</taxon>
        <taxon>Bacillati</taxon>
        <taxon>Bacillota</taxon>
        <taxon>Clostridia</taxon>
        <taxon>Eubacteriales</taxon>
        <taxon>Clostridiaceae</taxon>
        <taxon>Clostridium</taxon>
    </lineage>
</organism>
<feature type="transmembrane region" description="Helical" evidence="1">
    <location>
        <begin position="7"/>
        <end position="25"/>
    </location>
</feature>
<evidence type="ECO:0000313" key="2">
    <source>
        <dbReference type="EMBL" id="PIH03728.1"/>
    </source>
</evidence>